<evidence type="ECO:0000313" key="5">
    <source>
        <dbReference type="Proteomes" id="UP000489190"/>
    </source>
</evidence>
<dbReference type="SUPFAM" id="SSF53850">
    <property type="entry name" value="Periplasmic binding protein-like II"/>
    <property type="match status" value="1"/>
</dbReference>
<dbReference type="OrthoDB" id="8480452at2"/>
<feature type="signal peptide" evidence="1">
    <location>
        <begin position="1"/>
        <end position="28"/>
    </location>
</feature>
<proteinExistence type="predicted"/>
<feature type="chain" id="PRO_5036382201" evidence="1">
    <location>
        <begin position="29"/>
        <end position="294"/>
    </location>
</feature>
<dbReference type="Proteomes" id="UP000489190">
    <property type="component" value="Unassembled WGS sequence"/>
</dbReference>
<gene>
    <name evidence="3" type="ORF">GHO39_00800</name>
    <name evidence="2" type="ORF">GHO40_10735</name>
</gene>
<dbReference type="EMBL" id="WIWI01000002">
    <property type="protein sequence ID" value="MQT87702.1"/>
    <property type="molecule type" value="Genomic_DNA"/>
</dbReference>
<dbReference type="Proteomes" id="UP000441404">
    <property type="component" value="Unassembled WGS sequence"/>
</dbReference>
<dbReference type="RefSeq" id="WP_082148635.1">
    <property type="nucleotide sequence ID" value="NZ_JYLD01000003.1"/>
</dbReference>
<evidence type="ECO:0000313" key="3">
    <source>
        <dbReference type="EMBL" id="MQT87702.1"/>
    </source>
</evidence>
<evidence type="ECO:0000313" key="4">
    <source>
        <dbReference type="Proteomes" id="UP000441404"/>
    </source>
</evidence>
<name>A0A6A7YPN9_9PSED</name>
<dbReference type="EMBL" id="WIWJ01000015">
    <property type="protein sequence ID" value="MQT47201.1"/>
    <property type="molecule type" value="Genomic_DNA"/>
</dbReference>
<dbReference type="AlphaFoldDB" id="A0A6A7YPN9"/>
<accession>A0A6A7YPN9</accession>
<dbReference type="NCBIfam" id="TIGR02285">
    <property type="entry name" value="TIGR02285 family protein"/>
    <property type="match status" value="1"/>
</dbReference>
<keyword evidence="1" id="KW-0732">Signal</keyword>
<dbReference type="InterPro" id="IPR011972">
    <property type="entry name" value="CHP02285"/>
</dbReference>
<reference evidence="4 5" key="1">
    <citation type="submission" date="2019-10" db="EMBL/GenBank/DDBJ databases">
        <title>Evaluation of single-gene subtyping targets for Pseudomonas.</title>
        <authorList>
            <person name="Reichler S.J."/>
            <person name="Orsi R.H."/>
            <person name="Wiedmann M."/>
            <person name="Martin N.H."/>
            <person name="Murphy S.I."/>
        </authorList>
    </citation>
    <scope>NUCLEOTIDE SEQUENCE [LARGE SCALE GENOMIC DNA]</scope>
    <source>
        <strain evidence="3 5">FSL R10-3254</strain>
        <strain evidence="2 4">FSL R10-3257</strain>
    </source>
</reference>
<evidence type="ECO:0000256" key="1">
    <source>
        <dbReference type="SAM" id="SignalP"/>
    </source>
</evidence>
<sequence>MTKRWKWRGICAGLITSAMFFCTPGALAAEKLIWLVRDLPPMAVHDGPNKDQGIIDRLLPVLIANMPQYEHVIQRVNRARSLQMLEGQELACDPMLVWNQSRALHIVYSSPIFGLRSNGLAIRRTDEQLIAPFVHDQAVDLPALLSAQSVKLGLVAKRSYGVWIDDQLSKSPRDPLFIHYGNDAIGSLLQMQHAGRLPTLLGYWPEIQSKAKQYGLSSKALAFYPIQGAPAYQTIYAGCTKTPQGQKAIADINTVLGHLPRDSIASAQTFWIQADQADDGRASAPLPVQEPTVP</sequence>
<evidence type="ECO:0000313" key="2">
    <source>
        <dbReference type="EMBL" id="MQT47201.1"/>
    </source>
</evidence>
<organism evidence="2 4">
    <name type="scientific">Pseudomonas helleri</name>
    <dbReference type="NCBI Taxonomy" id="1608996"/>
    <lineage>
        <taxon>Bacteria</taxon>
        <taxon>Pseudomonadati</taxon>
        <taxon>Pseudomonadota</taxon>
        <taxon>Gammaproteobacteria</taxon>
        <taxon>Pseudomonadales</taxon>
        <taxon>Pseudomonadaceae</taxon>
        <taxon>Pseudomonas</taxon>
    </lineage>
</organism>
<protein>
    <submittedName>
        <fullName evidence="2">TIGR02285 family protein</fullName>
    </submittedName>
</protein>
<comment type="caution">
    <text evidence="2">The sequence shown here is derived from an EMBL/GenBank/DDBJ whole genome shotgun (WGS) entry which is preliminary data.</text>
</comment>